<evidence type="ECO:0000256" key="4">
    <source>
        <dbReference type="ARBA" id="ARBA00022729"/>
    </source>
</evidence>
<proteinExistence type="inferred from homology"/>
<dbReference type="EMBL" id="JADXDR010000069">
    <property type="protein sequence ID" value="KAI7840948.1"/>
    <property type="molecule type" value="Genomic_DNA"/>
</dbReference>
<dbReference type="PANTHER" id="PTHR11247">
    <property type="entry name" value="PALMITOYL-PROTEIN THIOESTERASE/DOLICHYLDIPHOSPHATASE 1"/>
    <property type="match status" value="1"/>
</dbReference>
<dbReference type="EC" id="3.1.2.22" evidence="2"/>
<dbReference type="Gene3D" id="3.40.50.1820">
    <property type="entry name" value="alpha/beta hydrolase"/>
    <property type="match status" value="1"/>
</dbReference>
<dbReference type="Pfam" id="PF02089">
    <property type="entry name" value="Palm_thioest"/>
    <property type="match status" value="1"/>
</dbReference>
<dbReference type="PRINTS" id="PR00414">
    <property type="entry name" value="PPTHIESTRASE"/>
</dbReference>
<reference evidence="11" key="1">
    <citation type="submission" date="2020-11" db="EMBL/GenBank/DDBJ databases">
        <title>Chlorella ohadii genome sequencing and assembly.</title>
        <authorList>
            <person name="Murik O."/>
            <person name="Treves H."/>
            <person name="Kedem I."/>
            <person name="Shotland Y."/>
            <person name="Kaplan A."/>
        </authorList>
    </citation>
    <scope>NUCLEOTIDE SEQUENCE</scope>
    <source>
        <strain evidence="11">1</strain>
    </source>
</reference>
<dbReference type="GO" id="GO:0008474">
    <property type="term" value="F:palmitoyl-(protein) hydrolase activity"/>
    <property type="evidence" value="ECO:0007669"/>
    <property type="project" value="UniProtKB-EC"/>
</dbReference>
<keyword evidence="12" id="KW-1185">Reference proteome</keyword>
<evidence type="ECO:0000256" key="9">
    <source>
        <dbReference type="SAM" id="MobiDB-lite"/>
    </source>
</evidence>
<feature type="region of interest" description="Disordered" evidence="9">
    <location>
        <begin position="332"/>
        <end position="355"/>
    </location>
</feature>
<keyword evidence="5" id="KW-0378">Hydrolase</keyword>
<dbReference type="SUPFAM" id="SSF53474">
    <property type="entry name" value="alpha/beta-Hydrolases"/>
    <property type="match status" value="1"/>
</dbReference>
<evidence type="ECO:0000256" key="8">
    <source>
        <dbReference type="ARBA" id="ARBA00031934"/>
    </source>
</evidence>
<dbReference type="InterPro" id="IPR029058">
    <property type="entry name" value="AB_hydrolase_fold"/>
</dbReference>
<comment type="similarity">
    <text evidence="1">Belongs to the palmitoyl-protein thioesterase family.</text>
</comment>
<feature type="chain" id="PRO_5042219548" description="Palmitoyl-protein thioesterase 1" evidence="10">
    <location>
        <begin position="18"/>
        <end position="355"/>
    </location>
</feature>
<evidence type="ECO:0000256" key="2">
    <source>
        <dbReference type="ARBA" id="ARBA00012423"/>
    </source>
</evidence>
<dbReference type="AlphaFoldDB" id="A0AAD5H4U0"/>
<evidence type="ECO:0000256" key="1">
    <source>
        <dbReference type="ARBA" id="ARBA00010758"/>
    </source>
</evidence>
<sequence length="355" mass="38688">MLWALALLPLLLSGAVALSPASRGAEHAVLSATNVPGYLPVVLWHGMGDSCCADYSIGAVRELIERELPGVFVHSINTGLGGSSVADIFSSYFGSLNDQVARVCDELLALEELKDGYVAVGFSQGGQFMRAVAERCQHVGPKMHTLVTMGAQHQGVANVPGCWEPGGGGAPSASFYCRTMQGLISRGAYTAWVQRHVVQAQYVKDPYRLPEYLAASQFLADINNEVPARRNKRYRENLASLQRLVLFLFEDDDMVVPRESSHFGFYNGSRLLAMEETELYQQDWIGLRQLQESGRLELARCPGRHMQFSLEWFAQHVVRPYLAVPQPGPAAAAGAAAAAAGQQGGGQQPRQQVQR</sequence>
<keyword evidence="6" id="KW-1015">Disulfide bond</keyword>
<evidence type="ECO:0000313" key="11">
    <source>
        <dbReference type="EMBL" id="KAI7840948.1"/>
    </source>
</evidence>
<evidence type="ECO:0000256" key="3">
    <source>
        <dbReference type="ARBA" id="ARBA00014212"/>
    </source>
</evidence>
<evidence type="ECO:0000256" key="10">
    <source>
        <dbReference type="SAM" id="SignalP"/>
    </source>
</evidence>
<comment type="caution">
    <text evidence="11">The sequence shown here is derived from an EMBL/GenBank/DDBJ whole genome shotgun (WGS) entry which is preliminary data.</text>
</comment>
<dbReference type="FunFam" id="3.40.50.1820:FF:000107">
    <property type="entry name" value="Palmitoyl-protein thioesterase 1"/>
    <property type="match status" value="1"/>
</dbReference>
<keyword evidence="4 10" id="KW-0732">Signal</keyword>
<name>A0AAD5H4U0_9CHLO</name>
<feature type="signal peptide" evidence="10">
    <location>
        <begin position="1"/>
        <end position="17"/>
    </location>
</feature>
<organism evidence="11 12">
    <name type="scientific">Chlorella ohadii</name>
    <dbReference type="NCBI Taxonomy" id="2649997"/>
    <lineage>
        <taxon>Eukaryota</taxon>
        <taxon>Viridiplantae</taxon>
        <taxon>Chlorophyta</taxon>
        <taxon>core chlorophytes</taxon>
        <taxon>Trebouxiophyceae</taxon>
        <taxon>Chlorellales</taxon>
        <taxon>Chlorellaceae</taxon>
        <taxon>Chlorella clade</taxon>
        <taxon>Chlorella</taxon>
    </lineage>
</organism>
<feature type="compositionally biased region" description="Low complexity" evidence="9">
    <location>
        <begin position="332"/>
        <end position="341"/>
    </location>
</feature>
<dbReference type="Proteomes" id="UP001205105">
    <property type="component" value="Unassembled WGS sequence"/>
</dbReference>
<evidence type="ECO:0000256" key="6">
    <source>
        <dbReference type="ARBA" id="ARBA00023157"/>
    </source>
</evidence>
<evidence type="ECO:0000256" key="7">
    <source>
        <dbReference type="ARBA" id="ARBA00023180"/>
    </source>
</evidence>
<protein>
    <recommendedName>
        <fullName evidence="3">Palmitoyl-protein thioesterase 1</fullName>
        <ecNumber evidence="2">3.1.2.22</ecNumber>
    </recommendedName>
    <alternativeName>
        <fullName evidence="8">Palmitoyl-protein hydrolase 1</fullName>
    </alternativeName>
</protein>
<keyword evidence="7" id="KW-0325">Glycoprotein</keyword>
<dbReference type="PANTHER" id="PTHR11247:SF8">
    <property type="entry name" value="PALMITOYL-PROTEIN THIOESTERASE 1"/>
    <property type="match status" value="1"/>
</dbReference>
<dbReference type="InterPro" id="IPR002472">
    <property type="entry name" value="Palm_thioest"/>
</dbReference>
<gene>
    <name evidence="11" type="ORF">COHA_005378</name>
</gene>
<accession>A0AAD5H4U0</accession>
<evidence type="ECO:0000313" key="12">
    <source>
        <dbReference type="Proteomes" id="UP001205105"/>
    </source>
</evidence>
<evidence type="ECO:0000256" key="5">
    <source>
        <dbReference type="ARBA" id="ARBA00022801"/>
    </source>
</evidence>